<comment type="caution">
    <text evidence="3">The sequence shown here is derived from an EMBL/GenBank/DDBJ whole genome shotgun (WGS) entry which is preliminary data.</text>
</comment>
<feature type="signal peptide" evidence="2">
    <location>
        <begin position="1"/>
        <end position="25"/>
    </location>
</feature>
<feature type="chain" id="PRO_5041356497" evidence="2">
    <location>
        <begin position="26"/>
        <end position="198"/>
    </location>
</feature>
<organism evidence="3 4">
    <name type="scientific">Roseisolibacter agri</name>
    <dbReference type="NCBI Taxonomy" id="2014610"/>
    <lineage>
        <taxon>Bacteria</taxon>
        <taxon>Pseudomonadati</taxon>
        <taxon>Gemmatimonadota</taxon>
        <taxon>Gemmatimonadia</taxon>
        <taxon>Gemmatimonadales</taxon>
        <taxon>Gemmatimonadaceae</taxon>
        <taxon>Roseisolibacter</taxon>
    </lineage>
</organism>
<keyword evidence="2" id="KW-0732">Signal</keyword>
<feature type="region of interest" description="Disordered" evidence="1">
    <location>
        <begin position="178"/>
        <end position="198"/>
    </location>
</feature>
<dbReference type="EMBL" id="BRXS01000001">
    <property type="protein sequence ID" value="GLC23897.1"/>
    <property type="molecule type" value="Genomic_DNA"/>
</dbReference>
<accession>A0AA37Q516</accession>
<evidence type="ECO:0000313" key="3">
    <source>
        <dbReference type="EMBL" id="GLC23897.1"/>
    </source>
</evidence>
<proteinExistence type="predicted"/>
<dbReference type="AlphaFoldDB" id="A0AA37Q516"/>
<evidence type="ECO:0000313" key="4">
    <source>
        <dbReference type="Proteomes" id="UP001161325"/>
    </source>
</evidence>
<dbReference type="Proteomes" id="UP001161325">
    <property type="component" value="Unassembled WGS sequence"/>
</dbReference>
<evidence type="ECO:0000256" key="2">
    <source>
        <dbReference type="SAM" id="SignalP"/>
    </source>
</evidence>
<name>A0AA37Q516_9BACT</name>
<dbReference type="RefSeq" id="WP_284348343.1">
    <property type="nucleotide sequence ID" value="NZ_BRXS01000001.1"/>
</dbReference>
<protein>
    <submittedName>
        <fullName evidence="3">Uncharacterized protein</fullName>
    </submittedName>
</protein>
<keyword evidence="4" id="KW-1185">Reference proteome</keyword>
<sequence length="198" mass="20537">MRSRPVLPRLLVGGALVLAARTATAQGGVGVALGAVAPVARQQPSVVAGEDRLANAEDEVPLAVLVLAHRVALGLTAPQLAQVGALAAHLDSVLPPLDAEIGALRVRATVDDWRLVDATRAAALREQARRRGALVAARHDARQEARTATLALLTAPQRDSALAIEAATRRSADDRLRRTRGGGWGAFGGARADSTGTR</sequence>
<reference evidence="3" key="1">
    <citation type="submission" date="2022-08" db="EMBL/GenBank/DDBJ databases">
        <title>Draft genome sequencing of Roseisolibacter agri AW1220.</title>
        <authorList>
            <person name="Tobiishi Y."/>
            <person name="Tonouchi A."/>
        </authorList>
    </citation>
    <scope>NUCLEOTIDE SEQUENCE</scope>
    <source>
        <strain evidence="3">AW1220</strain>
    </source>
</reference>
<evidence type="ECO:0000256" key="1">
    <source>
        <dbReference type="SAM" id="MobiDB-lite"/>
    </source>
</evidence>
<gene>
    <name evidence="3" type="ORF">rosag_04100</name>
</gene>